<accession>A0A840S5C3</accession>
<proteinExistence type="predicted"/>
<sequence>MRGWSALLLALCVARTGWARETWQLGTAELPPAVTAKRADQGYYPVLLRRVLQELDVDARLHFLPPVRAVLDGAAGHYTAVFPLARSAERERDFLVSEPLFTVRIRVFLRRDDDWAGRGLADLTGGLLCNIQGARLYPELETALSDGRLRMQRVSEISACFRMLAAGRVRYVVTGENTGFEGMQAGAGGAAAVRMAPLLLAEQTVHLMFPRTDPASAARRAAFDQAIRRLRAQGVMQKLEHQVLPQAPTAMR</sequence>
<evidence type="ECO:0000313" key="1">
    <source>
        <dbReference type="EMBL" id="MBB5204903.1"/>
    </source>
</evidence>
<dbReference type="RefSeq" id="WP_138855063.1">
    <property type="nucleotide sequence ID" value="NZ_CP040709.1"/>
</dbReference>
<protein>
    <submittedName>
        <fullName evidence="1">Polar amino acid transport system substrate-binding protein</fullName>
    </submittedName>
</protein>
<dbReference type="EMBL" id="JACHHO010000003">
    <property type="protein sequence ID" value="MBB5204903.1"/>
    <property type="molecule type" value="Genomic_DNA"/>
</dbReference>
<dbReference type="OrthoDB" id="5296159at2"/>
<reference evidence="1 2" key="1">
    <citation type="submission" date="2020-08" db="EMBL/GenBank/DDBJ databases">
        <title>Genomic Encyclopedia of Type Strains, Phase IV (KMG-IV): sequencing the most valuable type-strain genomes for metagenomic binning, comparative biology and taxonomic classification.</title>
        <authorList>
            <person name="Goeker M."/>
        </authorList>
    </citation>
    <scope>NUCLEOTIDE SEQUENCE [LARGE SCALE GENOMIC DNA]</scope>
    <source>
        <strain evidence="1 2">DSM 23958</strain>
    </source>
</reference>
<comment type="caution">
    <text evidence="1">The sequence shown here is derived from an EMBL/GenBank/DDBJ whole genome shotgun (WGS) entry which is preliminary data.</text>
</comment>
<dbReference type="PANTHER" id="PTHR35936">
    <property type="entry name" value="MEMBRANE-BOUND LYTIC MUREIN TRANSGLYCOSYLASE F"/>
    <property type="match status" value="1"/>
</dbReference>
<dbReference type="Gene3D" id="3.40.190.10">
    <property type="entry name" value="Periplasmic binding protein-like II"/>
    <property type="match status" value="2"/>
</dbReference>
<keyword evidence="2" id="KW-1185">Reference proteome</keyword>
<gene>
    <name evidence="1" type="ORF">HNQ51_002222</name>
</gene>
<evidence type="ECO:0000313" key="2">
    <source>
        <dbReference type="Proteomes" id="UP000554837"/>
    </source>
</evidence>
<dbReference type="AlphaFoldDB" id="A0A840S5C3"/>
<dbReference type="Proteomes" id="UP000554837">
    <property type="component" value="Unassembled WGS sequence"/>
</dbReference>
<dbReference type="SUPFAM" id="SSF53850">
    <property type="entry name" value="Periplasmic binding protein-like II"/>
    <property type="match status" value="1"/>
</dbReference>
<name>A0A840S5C3_9BURK</name>
<organism evidence="1 2">
    <name type="scientific">Inhella inkyongensis</name>
    <dbReference type="NCBI Taxonomy" id="392593"/>
    <lineage>
        <taxon>Bacteria</taxon>
        <taxon>Pseudomonadati</taxon>
        <taxon>Pseudomonadota</taxon>
        <taxon>Betaproteobacteria</taxon>
        <taxon>Burkholderiales</taxon>
        <taxon>Sphaerotilaceae</taxon>
        <taxon>Inhella</taxon>
    </lineage>
</organism>
<dbReference type="PANTHER" id="PTHR35936:SF25">
    <property type="entry name" value="ABC TRANSPORTER SUBSTRATE-BINDING PROTEIN"/>
    <property type="match status" value="1"/>
</dbReference>